<dbReference type="Gene3D" id="2.60.40.10">
    <property type="entry name" value="Immunoglobulins"/>
    <property type="match status" value="2"/>
</dbReference>
<dbReference type="PANTHER" id="PTHR42754">
    <property type="entry name" value="ENDOGLUCANASE"/>
    <property type="match status" value="1"/>
</dbReference>
<dbReference type="NCBIfam" id="TIGR04183">
    <property type="entry name" value="Por_Secre_tail"/>
    <property type="match status" value="1"/>
</dbReference>
<comment type="caution">
    <text evidence="4">The sequence shown here is derived from an EMBL/GenBank/DDBJ whole genome shotgun (WGS) entry which is preliminary data.</text>
</comment>
<organism evidence="4 5">
    <name type="scientific">Adhaeribacter terreus</name>
    <dbReference type="NCBI Taxonomy" id="529703"/>
    <lineage>
        <taxon>Bacteria</taxon>
        <taxon>Pseudomonadati</taxon>
        <taxon>Bacteroidota</taxon>
        <taxon>Cytophagia</taxon>
        <taxon>Cytophagales</taxon>
        <taxon>Hymenobacteraceae</taxon>
        <taxon>Adhaeribacter</taxon>
    </lineage>
</organism>
<keyword evidence="1" id="KW-0732">Signal</keyword>
<feature type="domain" description="Ig-like" evidence="3">
    <location>
        <begin position="654"/>
        <end position="732"/>
    </location>
</feature>
<evidence type="ECO:0000259" key="2">
    <source>
        <dbReference type="Pfam" id="PF18962"/>
    </source>
</evidence>
<evidence type="ECO:0000313" key="4">
    <source>
        <dbReference type="EMBL" id="MFC5269460.1"/>
    </source>
</evidence>
<keyword evidence="5" id="KW-1185">Reference proteome</keyword>
<gene>
    <name evidence="4" type="ORF">ACFPIB_02485</name>
</gene>
<sequence>MKKRYLQFSKNWRHAGLVTAFAITTSLSVQAQTAPAKQWDKTIGGAGFDNLTCVRQTTDGGYILGGHSESGISGDKSQVSQGMADFWVVKTDANGVKLWDKTFGGNATETFRFIQQTTDGGYILAGTSASGISGNKTQASKGLNDFWIVKIDALGVKQWDKAFGGSADDNIFAIQQTTDGGYILGGSSKSGINGDKSQANVGDFDYWVVKLDGSGTKQWDKTFGGSAADELYALRQTADGGYILGGTSKSAISGDKTQASKGLGDYWIIKIDGNGVKTWDKAFGGSGDETGLWALQQTTDGGYIMGGTSPSPISGDKTEASKGTTDFWVVKTDGSGVKTWDKTIGGSSSETLRTMQQTSDGGYIMGGFSTSGVSGDKSEVSKGNVDYWVVKLNGSGVKTWDKTIGATNADNLHTLHQTADGGFILGGMSDSGLNGDKSQALIGGPADFWIVKLAASQTSAPGDMSVSAITSVNSGCGLSNQETITITVNNMGTASQSNIPVSYKIGATGTPVNEIIAGPVQPNTSVTYSFTQKANLSTLGTYVIEARTNLTGDALPSNDVSTKTVTNYATPSTPTITNSGSAALCSGSAVTLTAASTTTGATYQWYLNGTAITGATSATYSANAAGNYTATAIVGNSCASSASNIIALTLNTTPPAPGINLTGTAAICSGDSAILTANSAVTGATFTWFNNGNLIQGATSANLIIKAAGSYTAVATANGCASPASVARVITIKQRPVAPIISKNGNLLTSSIATGNQWYKNGTAIPGAVAPTLNVSSNGAYTAKVTANGCASLASNTITIANTGINDEQNNLQVAVYPNPSNGLFTLNLQKGHTYTFVITDLTGKVIEQKTVKTKTAQLDLSKAAKGIYLLNITSEYKTATRKLFVE</sequence>
<dbReference type="Proteomes" id="UP001596161">
    <property type="component" value="Unassembled WGS sequence"/>
</dbReference>
<evidence type="ECO:0000313" key="5">
    <source>
        <dbReference type="Proteomes" id="UP001596161"/>
    </source>
</evidence>
<name>A0ABW0E8T3_9BACT</name>
<dbReference type="Pfam" id="PF19081">
    <property type="entry name" value="Ig_7"/>
    <property type="match status" value="2"/>
</dbReference>
<dbReference type="InterPro" id="IPR026444">
    <property type="entry name" value="Secre_tail"/>
</dbReference>
<accession>A0ABW0E8T3</accession>
<evidence type="ECO:0000259" key="3">
    <source>
        <dbReference type="Pfam" id="PF19081"/>
    </source>
</evidence>
<reference evidence="5" key="1">
    <citation type="journal article" date="2019" name="Int. J. Syst. Evol. Microbiol.">
        <title>The Global Catalogue of Microorganisms (GCM) 10K type strain sequencing project: providing services to taxonomists for standard genome sequencing and annotation.</title>
        <authorList>
            <consortium name="The Broad Institute Genomics Platform"/>
            <consortium name="The Broad Institute Genome Sequencing Center for Infectious Disease"/>
            <person name="Wu L."/>
            <person name="Ma J."/>
        </authorList>
    </citation>
    <scope>NUCLEOTIDE SEQUENCE [LARGE SCALE GENOMIC DNA]</scope>
    <source>
        <strain evidence="5">KACC 12602</strain>
    </source>
</reference>
<dbReference type="Pfam" id="PF18962">
    <property type="entry name" value="Por_Secre_tail"/>
    <property type="match status" value="1"/>
</dbReference>
<feature type="domain" description="Ig-like" evidence="3">
    <location>
        <begin position="571"/>
        <end position="649"/>
    </location>
</feature>
<evidence type="ECO:0000256" key="1">
    <source>
        <dbReference type="SAM" id="SignalP"/>
    </source>
</evidence>
<feature type="chain" id="PRO_5046085474" evidence="1">
    <location>
        <begin position="32"/>
        <end position="887"/>
    </location>
</feature>
<dbReference type="RefSeq" id="WP_378015837.1">
    <property type="nucleotide sequence ID" value="NZ_JBHSKT010000001.1"/>
</dbReference>
<feature type="signal peptide" evidence="1">
    <location>
        <begin position="1"/>
        <end position="31"/>
    </location>
</feature>
<dbReference type="InterPro" id="IPR044023">
    <property type="entry name" value="Ig_7"/>
</dbReference>
<proteinExistence type="predicted"/>
<feature type="domain" description="Secretion system C-terminal sorting" evidence="2">
    <location>
        <begin position="816"/>
        <end position="886"/>
    </location>
</feature>
<dbReference type="EMBL" id="JBHSKT010000001">
    <property type="protein sequence ID" value="MFC5269460.1"/>
    <property type="molecule type" value="Genomic_DNA"/>
</dbReference>
<protein>
    <submittedName>
        <fullName evidence="4">T9SS type A sorting domain-containing protein</fullName>
    </submittedName>
</protein>
<dbReference type="PANTHER" id="PTHR42754:SF1">
    <property type="entry name" value="LIPOPROTEIN"/>
    <property type="match status" value="1"/>
</dbReference>
<dbReference type="InterPro" id="IPR013783">
    <property type="entry name" value="Ig-like_fold"/>
</dbReference>